<keyword evidence="4" id="KW-1185">Reference proteome</keyword>
<protein>
    <submittedName>
        <fullName evidence="3">Serine hydrolase</fullName>
    </submittedName>
</protein>
<dbReference type="Gene3D" id="3.40.710.10">
    <property type="entry name" value="DD-peptidase/beta-lactamase superfamily"/>
    <property type="match status" value="1"/>
</dbReference>
<feature type="chain" id="PRO_5008079630" evidence="1">
    <location>
        <begin position="26"/>
        <end position="366"/>
    </location>
</feature>
<dbReference type="GO" id="GO:0046677">
    <property type="term" value="P:response to antibiotic"/>
    <property type="evidence" value="ECO:0007669"/>
    <property type="project" value="InterPro"/>
</dbReference>
<accession>A0A177Y7V0</accession>
<gene>
    <name evidence="3" type="ORF">A3K89_11620</name>
</gene>
<evidence type="ECO:0000256" key="1">
    <source>
        <dbReference type="SAM" id="SignalP"/>
    </source>
</evidence>
<dbReference type="Proteomes" id="UP000077519">
    <property type="component" value="Unassembled WGS sequence"/>
</dbReference>
<dbReference type="PANTHER" id="PTHR35333:SF3">
    <property type="entry name" value="BETA-LACTAMASE-TYPE TRANSPEPTIDASE FOLD CONTAINING PROTEIN"/>
    <property type="match status" value="1"/>
</dbReference>
<keyword evidence="1" id="KW-0732">Signal</keyword>
<dbReference type="RefSeq" id="WP_068430866.1">
    <property type="nucleotide sequence ID" value="NZ_LVHI01000038.1"/>
</dbReference>
<keyword evidence="3" id="KW-0378">Hydrolase</keyword>
<dbReference type="InterPro" id="IPR045155">
    <property type="entry name" value="Beta-lactam_cat"/>
</dbReference>
<comment type="caution">
    <text evidence="3">The sequence shown here is derived from an EMBL/GenBank/DDBJ whole genome shotgun (WGS) entry which is preliminary data.</text>
</comment>
<dbReference type="SUPFAM" id="SSF56601">
    <property type="entry name" value="beta-lactamase/transpeptidase-like"/>
    <property type="match status" value="1"/>
</dbReference>
<evidence type="ECO:0000313" key="3">
    <source>
        <dbReference type="EMBL" id="OAK51565.1"/>
    </source>
</evidence>
<feature type="domain" description="Beta-lactamase class A catalytic" evidence="2">
    <location>
        <begin position="67"/>
        <end position="196"/>
    </location>
</feature>
<proteinExistence type="predicted"/>
<evidence type="ECO:0000259" key="2">
    <source>
        <dbReference type="Pfam" id="PF13354"/>
    </source>
</evidence>
<dbReference type="PROSITE" id="PS51257">
    <property type="entry name" value="PROKAR_LIPOPROTEIN"/>
    <property type="match status" value="1"/>
</dbReference>
<name>A0A177Y7V0_9NOCA</name>
<dbReference type="InterPro" id="IPR000871">
    <property type="entry name" value="Beta-lactam_class-A"/>
</dbReference>
<dbReference type="AlphaFoldDB" id="A0A177Y7V0"/>
<dbReference type="GO" id="GO:0030655">
    <property type="term" value="P:beta-lactam antibiotic catabolic process"/>
    <property type="evidence" value="ECO:0007669"/>
    <property type="project" value="InterPro"/>
</dbReference>
<dbReference type="EMBL" id="LVHI01000038">
    <property type="protein sequence ID" value="OAK51565.1"/>
    <property type="molecule type" value="Genomic_DNA"/>
</dbReference>
<dbReference type="PANTHER" id="PTHR35333">
    <property type="entry name" value="BETA-LACTAMASE"/>
    <property type="match status" value="1"/>
</dbReference>
<sequence>MRRIATLSAACATALVVTGCSSTSAESEEVSAQSDDCAAVTSTDLATEEGWLGSIDQAPDTVSLLIDDGRGRTVEHRPDEEQVLASAMKVVHLSAYAKAVADGDLDPDEQIPLLEWERWYVPGTDGGAHPAALTRLGIANDGISATDLNATARLDDMVTAMIQESDNAVPDYLRFRLGDDSVKDAAAESGWDGFVVPTLVGDSLPLFDPALAEGDRWETANRWAFDQPFRESVSASVQIPSYDEQAAGVEKFFTRGSAEQLTALYRSFGDGSFGPGADTVLRHLEYQPAPAGTLGLGFKGGNLPGVLTQAMELRRDDGTVATAVWLVDGLPADRYEEAMNTFTVQQGLIVDAMSSSDALDRIACVV</sequence>
<feature type="signal peptide" evidence="1">
    <location>
        <begin position="1"/>
        <end position="25"/>
    </location>
</feature>
<reference evidence="3 4" key="1">
    <citation type="submission" date="2016-03" db="EMBL/GenBank/DDBJ databases">
        <title>Genome sequence of Rhodococcus kyotonensis KB10.</title>
        <authorList>
            <person name="Jeong H."/>
            <person name="Hong C.E."/>
            <person name="Jo S.H."/>
            <person name="Park J.M."/>
        </authorList>
    </citation>
    <scope>NUCLEOTIDE SEQUENCE [LARGE SCALE GENOMIC DNA]</scope>
    <source>
        <strain evidence="3 4">KB10</strain>
    </source>
</reference>
<dbReference type="GO" id="GO:0008800">
    <property type="term" value="F:beta-lactamase activity"/>
    <property type="evidence" value="ECO:0007669"/>
    <property type="project" value="InterPro"/>
</dbReference>
<organism evidence="3 4">
    <name type="scientific">Rhodococcoides kyotonense</name>
    <dbReference type="NCBI Taxonomy" id="398843"/>
    <lineage>
        <taxon>Bacteria</taxon>
        <taxon>Bacillati</taxon>
        <taxon>Actinomycetota</taxon>
        <taxon>Actinomycetes</taxon>
        <taxon>Mycobacteriales</taxon>
        <taxon>Nocardiaceae</taxon>
        <taxon>Rhodococcoides</taxon>
    </lineage>
</organism>
<dbReference type="InterPro" id="IPR012338">
    <property type="entry name" value="Beta-lactam/transpept-like"/>
</dbReference>
<evidence type="ECO:0000313" key="4">
    <source>
        <dbReference type="Proteomes" id="UP000077519"/>
    </source>
</evidence>
<dbReference type="Pfam" id="PF13354">
    <property type="entry name" value="Beta-lactamase2"/>
    <property type="match status" value="1"/>
</dbReference>